<dbReference type="AlphaFoldDB" id="A0A8B7D5F7"/>
<dbReference type="SMART" id="SM00432">
    <property type="entry name" value="MADS"/>
    <property type="match status" value="1"/>
</dbReference>
<dbReference type="KEGG" id="pda:103724248"/>
<keyword evidence="2" id="KW-0805">Transcription regulation</keyword>
<evidence type="ECO:0000256" key="3">
    <source>
        <dbReference type="ARBA" id="ARBA00023125"/>
    </source>
</evidence>
<dbReference type="PANTHER" id="PTHR11945">
    <property type="entry name" value="MADS BOX PROTEIN"/>
    <property type="match status" value="1"/>
</dbReference>
<dbReference type="GO" id="GO:0000978">
    <property type="term" value="F:RNA polymerase II cis-regulatory region sequence-specific DNA binding"/>
    <property type="evidence" value="ECO:0007669"/>
    <property type="project" value="TreeGrafter"/>
</dbReference>
<evidence type="ECO:0000259" key="8">
    <source>
        <dbReference type="PROSITE" id="PS50066"/>
    </source>
</evidence>
<comment type="subcellular location">
    <subcellularLocation>
        <location evidence="1">Nucleus</location>
    </subcellularLocation>
</comment>
<feature type="compositionally biased region" description="Acidic residues" evidence="6">
    <location>
        <begin position="137"/>
        <end position="159"/>
    </location>
</feature>
<organism evidence="9 10">
    <name type="scientific">Phoenix dactylifera</name>
    <name type="common">Date palm</name>
    <dbReference type="NCBI Taxonomy" id="42345"/>
    <lineage>
        <taxon>Eukaryota</taxon>
        <taxon>Viridiplantae</taxon>
        <taxon>Streptophyta</taxon>
        <taxon>Embryophyta</taxon>
        <taxon>Tracheophyta</taxon>
        <taxon>Spermatophyta</taxon>
        <taxon>Magnoliopsida</taxon>
        <taxon>Liliopsida</taxon>
        <taxon>Arecaceae</taxon>
        <taxon>Coryphoideae</taxon>
        <taxon>Phoeniceae</taxon>
        <taxon>Phoenix</taxon>
    </lineage>
</organism>
<keyword evidence="7" id="KW-0472">Membrane</keyword>
<evidence type="ECO:0000313" key="9">
    <source>
        <dbReference type="Proteomes" id="UP000228380"/>
    </source>
</evidence>
<dbReference type="GO" id="GO:0000981">
    <property type="term" value="F:DNA-binding transcription factor activity, RNA polymerase II-specific"/>
    <property type="evidence" value="ECO:0007669"/>
    <property type="project" value="TreeGrafter"/>
</dbReference>
<protein>
    <submittedName>
        <fullName evidence="10">Agamous-like MADS-box protein AGL61</fullName>
    </submittedName>
</protein>
<feature type="transmembrane region" description="Helical" evidence="7">
    <location>
        <begin position="68"/>
        <end position="95"/>
    </location>
</feature>
<evidence type="ECO:0000256" key="6">
    <source>
        <dbReference type="SAM" id="MobiDB-lite"/>
    </source>
</evidence>
<dbReference type="PRINTS" id="PR00404">
    <property type="entry name" value="MADSDOMAIN"/>
</dbReference>
<dbReference type="GO" id="GO:0005634">
    <property type="term" value="C:nucleus"/>
    <property type="evidence" value="ECO:0007669"/>
    <property type="project" value="UniProtKB-SubCell"/>
</dbReference>
<dbReference type="Pfam" id="PF00319">
    <property type="entry name" value="SRF-TF"/>
    <property type="match status" value="1"/>
</dbReference>
<evidence type="ECO:0000313" key="10">
    <source>
        <dbReference type="RefSeq" id="XP_008813667.2"/>
    </source>
</evidence>
<dbReference type="PANTHER" id="PTHR11945:SF629">
    <property type="entry name" value="OS02G0164450 PROTEIN"/>
    <property type="match status" value="1"/>
</dbReference>
<dbReference type="GO" id="GO:0046983">
    <property type="term" value="F:protein dimerization activity"/>
    <property type="evidence" value="ECO:0007669"/>
    <property type="project" value="InterPro"/>
</dbReference>
<feature type="transmembrane region" description="Helical" evidence="7">
    <location>
        <begin position="20"/>
        <end position="38"/>
    </location>
</feature>
<evidence type="ECO:0000256" key="2">
    <source>
        <dbReference type="ARBA" id="ARBA00023015"/>
    </source>
</evidence>
<name>A0A8B7D5F7_PHODC</name>
<dbReference type="Gene3D" id="3.40.1810.10">
    <property type="entry name" value="Transcription factor, MADS-box"/>
    <property type="match status" value="1"/>
</dbReference>
<feature type="domain" description="MADS-box" evidence="8">
    <location>
        <begin position="37"/>
        <end position="98"/>
    </location>
</feature>
<reference evidence="10" key="2">
    <citation type="submission" date="2025-08" db="UniProtKB">
        <authorList>
            <consortium name="RefSeq"/>
        </authorList>
    </citation>
    <scope>IDENTIFICATION</scope>
    <source>
        <tissue evidence="10">Young leaves</tissue>
    </source>
</reference>
<dbReference type="GeneID" id="103724248"/>
<reference evidence="9" key="1">
    <citation type="journal article" date="2019" name="Nat. Commun.">
        <title>Genome-wide association mapping of date palm fruit traits.</title>
        <authorList>
            <person name="Hazzouri K.M."/>
            <person name="Gros-Balthazard M."/>
            <person name="Flowers J.M."/>
            <person name="Copetti D."/>
            <person name="Lemansour A."/>
            <person name="Lebrun M."/>
            <person name="Masmoudi K."/>
            <person name="Ferrand S."/>
            <person name="Dhar M.I."/>
            <person name="Fresquez Z.A."/>
            <person name="Rosas U."/>
            <person name="Zhang J."/>
            <person name="Talag J."/>
            <person name="Lee S."/>
            <person name="Kudrna D."/>
            <person name="Powell R.F."/>
            <person name="Leitch I.J."/>
            <person name="Krueger R.R."/>
            <person name="Wing R.A."/>
            <person name="Amiri K.M.A."/>
            <person name="Purugganan M.D."/>
        </authorList>
    </citation>
    <scope>NUCLEOTIDE SEQUENCE [LARGE SCALE GENOMIC DNA]</scope>
    <source>
        <strain evidence="9">cv. Khalas</strain>
    </source>
</reference>
<proteinExistence type="predicted"/>
<feature type="region of interest" description="Disordered" evidence="6">
    <location>
        <begin position="120"/>
        <end position="213"/>
    </location>
</feature>
<evidence type="ECO:0000256" key="4">
    <source>
        <dbReference type="ARBA" id="ARBA00023163"/>
    </source>
</evidence>
<accession>A0A8B7D5F7</accession>
<keyword evidence="3" id="KW-0238">DNA-binding</keyword>
<evidence type="ECO:0000256" key="5">
    <source>
        <dbReference type="ARBA" id="ARBA00023242"/>
    </source>
</evidence>
<keyword evidence="5" id="KW-0539">Nucleus</keyword>
<dbReference type="OrthoDB" id="769518at2759"/>
<gene>
    <name evidence="10" type="primary">LOC103724248</name>
</gene>
<keyword evidence="7" id="KW-0812">Transmembrane</keyword>
<dbReference type="Proteomes" id="UP000228380">
    <property type="component" value="Chromosome 11"/>
</dbReference>
<dbReference type="PROSITE" id="PS50066">
    <property type="entry name" value="MADS_BOX_2"/>
    <property type="match status" value="1"/>
</dbReference>
<dbReference type="InterPro" id="IPR002100">
    <property type="entry name" value="TF_MADSbox"/>
</dbReference>
<sequence length="272" mass="30950">MLILSSKTQASFLSPTSFLLRPLLLLFFCNTIVVSIMGRRKIAIEKIPETQQRQVCFSKRRKGLFKKAADICAASRACSIAIVIFSAVGNLFTFAHPGVEAISRRFLGNEALIDQLSNKEPENTHAAIGDDGNSCQDESDDGFDVSDGESDCGDDEEMMITDNDREETVKQDVGREEEEKEAREEVMRKDNNREETLKQEVGKEKEEKETREEAQEILEGDQFWWNKPIDDLRLEGLLELEKSIMELRDKVRDRAGFLLAEKPLSLCSWNHK</sequence>
<keyword evidence="4" id="KW-0804">Transcription</keyword>
<evidence type="ECO:0000256" key="1">
    <source>
        <dbReference type="ARBA" id="ARBA00004123"/>
    </source>
</evidence>
<evidence type="ECO:0000256" key="7">
    <source>
        <dbReference type="SAM" id="Phobius"/>
    </source>
</evidence>
<feature type="compositionally biased region" description="Basic and acidic residues" evidence="6">
    <location>
        <begin position="162"/>
        <end position="174"/>
    </location>
</feature>
<keyword evidence="7" id="KW-1133">Transmembrane helix</keyword>
<dbReference type="InterPro" id="IPR036879">
    <property type="entry name" value="TF_MADSbox_sf"/>
</dbReference>
<feature type="compositionally biased region" description="Basic and acidic residues" evidence="6">
    <location>
        <begin position="180"/>
        <end position="213"/>
    </location>
</feature>
<dbReference type="SUPFAM" id="SSF55455">
    <property type="entry name" value="SRF-like"/>
    <property type="match status" value="1"/>
</dbReference>
<dbReference type="RefSeq" id="XP_008813667.2">
    <property type="nucleotide sequence ID" value="XM_008815445.4"/>
</dbReference>
<keyword evidence="9" id="KW-1185">Reference proteome</keyword>